<dbReference type="PROSITE" id="PS51379">
    <property type="entry name" value="4FE4S_FER_2"/>
    <property type="match status" value="1"/>
</dbReference>
<dbReference type="InterPro" id="IPR017896">
    <property type="entry name" value="4Fe4S_Fe-S-bd"/>
</dbReference>
<keyword evidence="1" id="KW-0813">Transport</keyword>
<keyword evidence="4" id="KW-0249">Electron transport</keyword>
<feature type="transmembrane region" description="Helical" evidence="7">
    <location>
        <begin position="40"/>
        <end position="64"/>
    </location>
</feature>
<evidence type="ECO:0000313" key="9">
    <source>
        <dbReference type="EMBL" id="PQJ27863.1"/>
    </source>
</evidence>
<keyword evidence="3" id="KW-0479">Metal-binding</keyword>
<proteinExistence type="predicted"/>
<evidence type="ECO:0000256" key="6">
    <source>
        <dbReference type="ARBA" id="ARBA00023014"/>
    </source>
</evidence>
<dbReference type="GO" id="GO:0005886">
    <property type="term" value="C:plasma membrane"/>
    <property type="evidence" value="ECO:0007669"/>
    <property type="project" value="TreeGrafter"/>
</dbReference>
<evidence type="ECO:0000313" key="10">
    <source>
        <dbReference type="Proteomes" id="UP000239907"/>
    </source>
</evidence>
<feature type="transmembrane region" description="Helical" evidence="7">
    <location>
        <begin position="332"/>
        <end position="351"/>
    </location>
</feature>
<evidence type="ECO:0000256" key="2">
    <source>
        <dbReference type="ARBA" id="ARBA00022485"/>
    </source>
</evidence>
<dbReference type="GO" id="GO:0051539">
    <property type="term" value="F:4 iron, 4 sulfur cluster binding"/>
    <property type="evidence" value="ECO:0007669"/>
    <property type="project" value="UniProtKB-KW"/>
</dbReference>
<feature type="transmembrane region" description="Helical" evidence="7">
    <location>
        <begin position="84"/>
        <end position="105"/>
    </location>
</feature>
<dbReference type="InterPro" id="IPR013783">
    <property type="entry name" value="Ig-like_fold"/>
</dbReference>
<protein>
    <submittedName>
        <fullName evidence="9">Cytochrome c oxidase accessory protein CcoG</fullName>
    </submittedName>
</protein>
<dbReference type="RefSeq" id="WP_105042356.1">
    <property type="nucleotide sequence ID" value="NZ_MQWA01000001.1"/>
</dbReference>
<dbReference type="GO" id="GO:0046872">
    <property type="term" value="F:metal ion binding"/>
    <property type="evidence" value="ECO:0007669"/>
    <property type="project" value="UniProtKB-KW"/>
</dbReference>
<accession>A0A2S7U105</accession>
<keyword evidence="10" id="KW-1185">Reference proteome</keyword>
<dbReference type="OrthoDB" id="9811700at2"/>
<dbReference type="NCBIfam" id="TIGR02745">
    <property type="entry name" value="ccoG_rdxA_fixG"/>
    <property type="match status" value="1"/>
</dbReference>
<comment type="caution">
    <text evidence="9">The sequence shown here is derived from an EMBL/GenBank/DDBJ whole genome shotgun (WGS) entry which is preliminary data.</text>
</comment>
<dbReference type="PROSITE" id="PS00198">
    <property type="entry name" value="4FE4S_FER_1"/>
    <property type="match status" value="1"/>
</dbReference>
<feature type="transmembrane region" description="Helical" evidence="7">
    <location>
        <begin position="197"/>
        <end position="214"/>
    </location>
</feature>
<dbReference type="Proteomes" id="UP000239907">
    <property type="component" value="Unassembled WGS sequence"/>
</dbReference>
<keyword evidence="7" id="KW-1133">Transmembrane helix</keyword>
<dbReference type="AlphaFoldDB" id="A0A2S7U105"/>
<evidence type="ECO:0000256" key="4">
    <source>
        <dbReference type="ARBA" id="ARBA00022982"/>
    </source>
</evidence>
<dbReference type="EMBL" id="MQWA01000001">
    <property type="protein sequence ID" value="PQJ27863.1"/>
    <property type="molecule type" value="Genomic_DNA"/>
</dbReference>
<evidence type="ECO:0000256" key="7">
    <source>
        <dbReference type="SAM" id="Phobius"/>
    </source>
</evidence>
<keyword evidence="6" id="KW-0411">Iron-sulfur</keyword>
<keyword evidence="7" id="KW-0812">Transmembrane</keyword>
<feature type="domain" description="4Fe-4S ferredoxin-type" evidence="8">
    <location>
        <begin position="254"/>
        <end position="283"/>
    </location>
</feature>
<organism evidence="9 10">
    <name type="scientific">Rubritalea profundi</name>
    <dbReference type="NCBI Taxonomy" id="1658618"/>
    <lineage>
        <taxon>Bacteria</taxon>
        <taxon>Pseudomonadati</taxon>
        <taxon>Verrucomicrobiota</taxon>
        <taxon>Verrucomicrobiia</taxon>
        <taxon>Verrucomicrobiales</taxon>
        <taxon>Rubritaleaceae</taxon>
        <taxon>Rubritalea</taxon>
    </lineage>
</organism>
<dbReference type="Gene3D" id="2.60.40.10">
    <property type="entry name" value="Immunoglobulins"/>
    <property type="match status" value="1"/>
</dbReference>
<dbReference type="Pfam" id="PF11614">
    <property type="entry name" value="FixG_C"/>
    <property type="match status" value="1"/>
</dbReference>
<evidence type="ECO:0000256" key="1">
    <source>
        <dbReference type="ARBA" id="ARBA00022448"/>
    </source>
</evidence>
<dbReference type="InterPro" id="IPR014116">
    <property type="entry name" value="Cyt_c_oxidase_cbb3_FixG"/>
</dbReference>
<dbReference type="InterPro" id="IPR051684">
    <property type="entry name" value="Electron_Trans/Redox"/>
</dbReference>
<dbReference type="InterPro" id="IPR017900">
    <property type="entry name" value="4Fe4S_Fe_S_CS"/>
</dbReference>
<gene>
    <name evidence="9" type="ORF">BSZ32_04675</name>
</gene>
<dbReference type="Pfam" id="PF12801">
    <property type="entry name" value="Fer4_5"/>
    <property type="match status" value="1"/>
</dbReference>
<dbReference type="Pfam" id="PF13746">
    <property type="entry name" value="Fer4_18"/>
    <property type="match status" value="1"/>
</dbReference>
<feature type="transmembrane region" description="Helical" evidence="7">
    <location>
        <begin position="158"/>
        <end position="177"/>
    </location>
</feature>
<dbReference type="Gene3D" id="3.30.70.20">
    <property type="match status" value="1"/>
</dbReference>
<evidence type="ECO:0000256" key="3">
    <source>
        <dbReference type="ARBA" id="ARBA00022723"/>
    </source>
</evidence>
<dbReference type="PANTHER" id="PTHR30176:SF3">
    <property type="entry name" value="FERREDOXIN-TYPE PROTEIN NAPH"/>
    <property type="match status" value="1"/>
</dbReference>
<name>A0A2S7U105_9BACT</name>
<evidence type="ECO:0000259" key="8">
    <source>
        <dbReference type="PROSITE" id="PS51379"/>
    </source>
</evidence>
<keyword evidence="2" id="KW-0004">4Fe-4S</keyword>
<sequence length="473" mass="53665">MAIERKIPNLDTVTTINDDGSKYNIHPADVKGSFTTRRRLTAWFLIVVYVALPWIQINGYPAVFINLDELRFHFFGFTLLTQDLWVFFFLISGLAFGLFVLAALVGRVWCGWFCPYTVFLEHLYRRIERFVDGDATKRKRLDAAAMSSSKAIKRSIKWGLYVLASFILAHIFLSYFISIPEVWKNVTDNPTENFSQFLFILAFTGIFTFCFGWFREQFCIILCPYGRLQSALTDDQTITVTYDYNRGEPRGKKRKFSIEETGDCIDCRRCVSVCPTGIDIRNGIQLECTACSACVDACNDIMKKVDRPTGLIRYDSTAGVKTGKRNILRPRIFLYLLLTIFGLGALTVTFLNKAKPFYGGVTRMLGSPFVASAEGVRNTFVINLTNKRNRDASFTIKLEDKEAHQLQAEDRTLTLTPLAEDSFTLSILAPIDSYKGTLDIHFIITADDGTTQSLPARFLGPGVRLYKESQQNK</sequence>
<dbReference type="PANTHER" id="PTHR30176">
    <property type="entry name" value="FERREDOXIN-TYPE PROTEIN NAPH"/>
    <property type="match status" value="1"/>
</dbReference>
<dbReference type="SUPFAM" id="SSF54862">
    <property type="entry name" value="4Fe-4S ferredoxins"/>
    <property type="match status" value="1"/>
</dbReference>
<dbReference type="InterPro" id="IPR032879">
    <property type="entry name" value="FixG_C"/>
</dbReference>
<keyword evidence="7" id="KW-0472">Membrane</keyword>
<evidence type="ECO:0000256" key="5">
    <source>
        <dbReference type="ARBA" id="ARBA00023004"/>
    </source>
</evidence>
<keyword evidence="5" id="KW-0408">Iron</keyword>
<reference evidence="9 10" key="1">
    <citation type="submission" date="2016-12" db="EMBL/GenBank/DDBJ databases">
        <title>Study of bacterial adaptation to deep sea.</title>
        <authorList>
            <person name="Song J."/>
            <person name="Yoshizawa S."/>
            <person name="Kogure K."/>
        </authorList>
    </citation>
    <scope>NUCLEOTIDE SEQUENCE [LARGE SCALE GENOMIC DNA]</scope>
    <source>
        <strain evidence="9 10">SAORIC-165</strain>
    </source>
</reference>